<evidence type="ECO:0000256" key="1">
    <source>
        <dbReference type="SAM" id="MobiDB-lite"/>
    </source>
</evidence>
<protein>
    <submittedName>
        <fullName evidence="2">Uncharacterized protein</fullName>
    </submittedName>
</protein>
<dbReference type="AlphaFoldDB" id="A0A917TLH7"/>
<feature type="region of interest" description="Disordered" evidence="1">
    <location>
        <begin position="44"/>
        <end position="64"/>
    </location>
</feature>
<name>A0A917TLH7_9ACTN</name>
<organism evidence="2 3">
    <name type="scientific">Micromonospora sonchi</name>
    <dbReference type="NCBI Taxonomy" id="1763543"/>
    <lineage>
        <taxon>Bacteria</taxon>
        <taxon>Bacillati</taxon>
        <taxon>Actinomycetota</taxon>
        <taxon>Actinomycetes</taxon>
        <taxon>Micromonosporales</taxon>
        <taxon>Micromonosporaceae</taxon>
        <taxon>Micromonospora</taxon>
    </lineage>
</organism>
<sequence>MADPTTVPPWRWLDPAPIGDQPTRCRTRCADPLDTVHRCTKPLNHRAGHEWATERATGGGDLHG</sequence>
<proteinExistence type="predicted"/>
<reference evidence="2" key="2">
    <citation type="submission" date="2020-09" db="EMBL/GenBank/DDBJ databases">
        <authorList>
            <person name="Sun Q."/>
            <person name="Zhou Y."/>
        </authorList>
    </citation>
    <scope>NUCLEOTIDE SEQUENCE</scope>
    <source>
        <strain evidence="2">CGMCC 4.7312</strain>
    </source>
</reference>
<dbReference type="RefSeq" id="WP_189041086.1">
    <property type="nucleotide sequence ID" value="NZ_BMNB01000003.1"/>
</dbReference>
<evidence type="ECO:0000313" key="2">
    <source>
        <dbReference type="EMBL" id="GGM27554.1"/>
    </source>
</evidence>
<dbReference type="Proteomes" id="UP000608890">
    <property type="component" value="Unassembled WGS sequence"/>
</dbReference>
<comment type="caution">
    <text evidence="2">The sequence shown here is derived from an EMBL/GenBank/DDBJ whole genome shotgun (WGS) entry which is preliminary data.</text>
</comment>
<keyword evidence="3" id="KW-1185">Reference proteome</keyword>
<accession>A0A917TLH7</accession>
<gene>
    <name evidence="2" type="ORF">GCM10011608_10450</name>
</gene>
<evidence type="ECO:0000313" key="3">
    <source>
        <dbReference type="Proteomes" id="UP000608890"/>
    </source>
</evidence>
<dbReference type="EMBL" id="BMNB01000003">
    <property type="protein sequence ID" value="GGM27554.1"/>
    <property type="molecule type" value="Genomic_DNA"/>
</dbReference>
<reference evidence="2" key="1">
    <citation type="journal article" date="2014" name="Int. J. Syst. Evol. Microbiol.">
        <title>Complete genome sequence of Corynebacterium casei LMG S-19264T (=DSM 44701T), isolated from a smear-ripened cheese.</title>
        <authorList>
            <consortium name="US DOE Joint Genome Institute (JGI-PGF)"/>
            <person name="Walter F."/>
            <person name="Albersmeier A."/>
            <person name="Kalinowski J."/>
            <person name="Ruckert C."/>
        </authorList>
    </citation>
    <scope>NUCLEOTIDE SEQUENCE</scope>
    <source>
        <strain evidence="2">CGMCC 4.7312</strain>
    </source>
</reference>